<dbReference type="SUPFAM" id="SSF57959">
    <property type="entry name" value="Leucine zipper domain"/>
    <property type="match status" value="1"/>
</dbReference>
<dbReference type="Proteomes" id="UP000027586">
    <property type="component" value="Unassembled WGS sequence"/>
</dbReference>
<gene>
    <name evidence="7" type="ORF">LCOR_02387.1</name>
</gene>
<organism evidence="7 8">
    <name type="scientific">Lichtheimia corymbifera JMRC:FSU:9682</name>
    <dbReference type="NCBI Taxonomy" id="1263082"/>
    <lineage>
        <taxon>Eukaryota</taxon>
        <taxon>Fungi</taxon>
        <taxon>Fungi incertae sedis</taxon>
        <taxon>Mucoromycota</taxon>
        <taxon>Mucoromycotina</taxon>
        <taxon>Mucoromycetes</taxon>
        <taxon>Mucorales</taxon>
        <taxon>Lichtheimiaceae</taxon>
        <taxon>Lichtheimia</taxon>
    </lineage>
</organism>
<dbReference type="GO" id="GO:0001080">
    <property type="term" value="P:nitrogen catabolite activation of transcription from RNA polymerase II promoter"/>
    <property type="evidence" value="ECO:0007669"/>
    <property type="project" value="TreeGrafter"/>
</dbReference>
<feature type="compositionally biased region" description="Low complexity" evidence="5">
    <location>
        <begin position="112"/>
        <end position="139"/>
    </location>
</feature>
<feature type="domain" description="BZIP" evidence="6">
    <location>
        <begin position="148"/>
        <end position="205"/>
    </location>
</feature>
<dbReference type="Pfam" id="PF07716">
    <property type="entry name" value="bZIP_2"/>
    <property type="match status" value="1"/>
</dbReference>
<feature type="region of interest" description="Disordered" evidence="5">
    <location>
        <begin position="112"/>
        <end position="158"/>
    </location>
</feature>
<feature type="coiled-coil region" evidence="4">
    <location>
        <begin position="160"/>
        <end position="222"/>
    </location>
</feature>
<evidence type="ECO:0000256" key="1">
    <source>
        <dbReference type="ARBA" id="ARBA00023015"/>
    </source>
</evidence>
<keyword evidence="4" id="KW-0175">Coiled coil</keyword>
<evidence type="ECO:0000256" key="3">
    <source>
        <dbReference type="ARBA" id="ARBA00023163"/>
    </source>
</evidence>
<accession>A0A068RNZ1</accession>
<dbReference type="PROSITE" id="PS00036">
    <property type="entry name" value="BZIP_BASIC"/>
    <property type="match status" value="1"/>
</dbReference>
<keyword evidence="8" id="KW-1185">Reference proteome</keyword>
<dbReference type="GO" id="GO:0000981">
    <property type="term" value="F:DNA-binding transcription factor activity, RNA polymerase II-specific"/>
    <property type="evidence" value="ECO:0007669"/>
    <property type="project" value="TreeGrafter"/>
</dbReference>
<dbReference type="PANTHER" id="PTHR11462">
    <property type="entry name" value="JUN TRANSCRIPTION FACTOR-RELATED"/>
    <property type="match status" value="1"/>
</dbReference>
<dbReference type="STRING" id="1263082.A0A068RNZ1"/>
<dbReference type="GO" id="GO:1903833">
    <property type="term" value="P:positive regulation of cellular response to amino acid starvation"/>
    <property type="evidence" value="ECO:0007669"/>
    <property type="project" value="TreeGrafter"/>
</dbReference>
<dbReference type="PANTHER" id="PTHR11462:SF35">
    <property type="entry name" value="TRANSCRIPTION FACTOR JRA"/>
    <property type="match status" value="1"/>
</dbReference>
<dbReference type="EMBL" id="CBTN010000007">
    <property type="protein sequence ID" value="CDH50681.1"/>
    <property type="molecule type" value="Genomic_DNA"/>
</dbReference>
<dbReference type="SMART" id="SM00338">
    <property type="entry name" value="BRLZ"/>
    <property type="match status" value="1"/>
</dbReference>
<dbReference type="InterPro" id="IPR050946">
    <property type="entry name" value="AP-1_TF_bZIP"/>
</dbReference>
<feature type="compositionally biased region" description="Basic and acidic residues" evidence="5">
    <location>
        <begin position="140"/>
        <end position="157"/>
    </location>
</feature>
<dbReference type="GO" id="GO:0005667">
    <property type="term" value="C:transcription regulator complex"/>
    <property type="evidence" value="ECO:0007669"/>
    <property type="project" value="TreeGrafter"/>
</dbReference>
<comment type="caution">
    <text evidence="7">The sequence shown here is derived from an EMBL/GenBank/DDBJ whole genome shotgun (WGS) entry which is preliminary data.</text>
</comment>
<dbReference type="CDD" id="cd12193">
    <property type="entry name" value="bZIP_GCN4"/>
    <property type="match status" value="1"/>
</dbReference>
<evidence type="ECO:0000256" key="2">
    <source>
        <dbReference type="ARBA" id="ARBA00023125"/>
    </source>
</evidence>
<reference evidence="7" key="1">
    <citation type="submission" date="2013-08" db="EMBL/GenBank/DDBJ databases">
        <title>Gene expansion shapes genome architecture in the human pathogen Lichtheimia corymbifera: an evolutionary genomics analysis in the ancient terrestrial Mucorales (Mucoromycotina).</title>
        <authorList>
            <person name="Schwartze V.U."/>
            <person name="Winter S."/>
            <person name="Shelest E."/>
            <person name="Marcet-Houben M."/>
            <person name="Horn F."/>
            <person name="Wehner S."/>
            <person name="Hoffmann K."/>
            <person name="Riege K."/>
            <person name="Sammeth M."/>
            <person name="Nowrousian M."/>
            <person name="Valiante V."/>
            <person name="Linde J."/>
            <person name="Jacobsen I.D."/>
            <person name="Marz M."/>
            <person name="Brakhage A.A."/>
            <person name="Gabaldon T."/>
            <person name="Bocker S."/>
            <person name="Voigt K."/>
        </authorList>
    </citation>
    <scope>NUCLEOTIDE SEQUENCE [LARGE SCALE GENOMIC DNA]</scope>
    <source>
        <strain evidence="7">FSU 9682</strain>
    </source>
</reference>
<evidence type="ECO:0000313" key="8">
    <source>
        <dbReference type="Proteomes" id="UP000027586"/>
    </source>
</evidence>
<dbReference type="Gene3D" id="3.30.160.60">
    <property type="entry name" value="Classic Zinc Finger"/>
    <property type="match status" value="1"/>
</dbReference>
<keyword evidence="3" id="KW-0804">Transcription</keyword>
<dbReference type="AlphaFoldDB" id="A0A068RNZ1"/>
<evidence type="ECO:0000256" key="5">
    <source>
        <dbReference type="SAM" id="MobiDB-lite"/>
    </source>
</evidence>
<dbReference type="GO" id="GO:0000978">
    <property type="term" value="F:RNA polymerase II cis-regulatory region sequence-specific DNA binding"/>
    <property type="evidence" value="ECO:0007669"/>
    <property type="project" value="TreeGrafter"/>
</dbReference>
<dbReference type="InterPro" id="IPR046347">
    <property type="entry name" value="bZIP_sf"/>
</dbReference>
<feature type="region of interest" description="Disordered" evidence="5">
    <location>
        <begin position="1"/>
        <end position="23"/>
    </location>
</feature>
<keyword evidence="1" id="KW-0805">Transcription regulation</keyword>
<evidence type="ECO:0000313" key="7">
    <source>
        <dbReference type="EMBL" id="CDH50681.1"/>
    </source>
</evidence>
<proteinExistence type="predicted"/>
<dbReference type="OrthoDB" id="2257100at2759"/>
<protein>
    <recommendedName>
        <fullName evidence="6">BZIP domain-containing protein</fullName>
    </recommendedName>
</protein>
<evidence type="ECO:0000256" key="4">
    <source>
        <dbReference type="SAM" id="Coils"/>
    </source>
</evidence>
<dbReference type="PROSITE" id="PS50217">
    <property type="entry name" value="BZIP"/>
    <property type="match status" value="1"/>
</dbReference>
<name>A0A068RNZ1_9FUNG</name>
<dbReference type="InterPro" id="IPR004827">
    <property type="entry name" value="bZIP"/>
</dbReference>
<evidence type="ECO:0000259" key="6">
    <source>
        <dbReference type="PROSITE" id="PS50217"/>
    </source>
</evidence>
<keyword evidence="2" id="KW-0238">DNA-binding</keyword>
<sequence length="226" mass="25293">MAAPSTKKETRSQKNTRLDPNKLDEWLETELVASGLLQPSEQDTSKSDSSSNIVVKAEPEEIHHHSTSNNNNVPMPLTAIFKAFATLTALQQPSSMQALSAATTNSLSSITDTTKTTTTTTTTSSCMRNKRSSSSTSSLDSKDEIALKRQRNTDAARRSRLRKVQKMEGLERRVKELQTLNEQLQLKVAVLESERDAAKRKQDKYEKRVHELETQLAEAHEALVRR</sequence>
<dbReference type="VEuPathDB" id="FungiDB:LCOR_02387.1"/>